<comment type="similarity">
    <text evidence="1">Belongs to the short-chain dehydrogenases/reductases (SDR) family.</text>
</comment>
<evidence type="ECO:0000313" key="4">
    <source>
        <dbReference type="EMBL" id="EDP54309.1"/>
    </source>
</evidence>
<protein>
    <submittedName>
        <fullName evidence="4">Short chain dehydrogenase/reductase, putative</fullName>
    </submittedName>
</protein>
<dbReference type="GO" id="GO:0016491">
    <property type="term" value="F:oxidoreductase activity"/>
    <property type="evidence" value="ECO:0007669"/>
    <property type="project" value="UniProtKB-KW"/>
</dbReference>
<accession>B0XW57</accession>
<keyword evidence="5" id="KW-1185">Reference proteome</keyword>
<sequence>MSGFFTYRNFSLQDTPPLDGKVAVVTQSQWWDCELMNAGDRRFTGRPSWHRGRCVGTSHTNGKVYIVARSKSKYLRAQENWRQRHGIVLSENDDRLEFIQCDLGDIKSVKDAADEITAKTDRLDILICNAGVGPQYKRSPQNIEVVFATNCVGHQVLATLLLSLLRRTINQGKAQEARIVVTSSSFHQFCRKIDLNLLTSPSRPKPAIVDGLWRYGRSKLGNILFTRELARRLEQGTDPADRHIYANVFFPGNIVTEQWNSWDDYFGRVGGSIMRRLFSLIGQSTQDGAATAIYLAASQAIRENGTRGQYFIPIATPCKTTPVAADMRLARELWDWINARATETLGSDWQSEAGVGLFNRI</sequence>
<evidence type="ECO:0000313" key="5">
    <source>
        <dbReference type="Proteomes" id="UP000001699"/>
    </source>
</evidence>
<dbReference type="PANTHER" id="PTHR24320:SF154">
    <property type="entry name" value="OXIDOREDUCTASE, SHORT-CHAIN DEHYDROGENASE_REDUCTASE FAMILY (AFU_ORTHOLOGUE AFUA_2G04560)"/>
    <property type="match status" value="1"/>
</dbReference>
<name>B0XW57_ASPFC</name>
<dbReference type="Pfam" id="PF00106">
    <property type="entry name" value="adh_short"/>
    <property type="match status" value="1"/>
</dbReference>
<dbReference type="InterPro" id="IPR036291">
    <property type="entry name" value="NAD(P)-bd_dom_sf"/>
</dbReference>
<dbReference type="HOGENOM" id="CLU_010194_44_6_1"/>
<evidence type="ECO:0000256" key="2">
    <source>
        <dbReference type="ARBA" id="ARBA00022857"/>
    </source>
</evidence>
<dbReference type="OrthoDB" id="191139at2759"/>
<dbReference type="PhylomeDB" id="B0XW57"/>
<organism evidence="4 5">
    <name type="scientific">Aspergillus fumigatus (strain CBS 144.89 / FGSC A1163 / CEA10)</name>
    <name type="common">Neosartorya fumigata</name>
    <dbReference type="NCBI Taxonomy" id="451804"/>
    <lineage>
        <taxon>Eukaryota</taxon>
        <taxon>Fungi</taxon>
        <taxon>Dikarya</taxon>
        <taxon>Ascomycota</taxon>
        <taxon>Pezizomycotina</taxon>
        <taxon>Eurotiomycetes</taxon>
        <taxon>Eurotiomycetidae</taxon>
        <taxon>Eurotiales</taxon>
        <taxon>Aspergillaceae</taxon>
        <taxon>Aspergillus</taxon>
        <taxon>Aspergillus subgen. Fumigati</taxon>
    </lineage>
</organism>
<keyword evidence="2" id="KW-0521">NADP</keyword>
<gene>
    <name evidence="4" type="ORF">AFUB_023650</name>
</gene>
<dbReference type="PANTHER" id="PTHR24320">
    <property type="entry name" value="RETINOL DEHYDROGENASE"/>
    <property type="match status" value="1"/>
</dbReference>
<keyword evidence="3" id="KW-0560">Oxidoreductase</keyword>
<dbReference type="Proteomes" id="UP000001699">
    <property type="component" value="Unassembled WGS sequence"/>
</dbReference>
<dbReference type="InterPro" id="IPR002347">
    <property type="entry name" value="SDR_fam"/>
</dbReference>
<dbReference type="AlphaFoldDB" id="B0XW57"/>
<evidence type="ECO:0000256" key="3">
    <source>
        <dbReference type="ARBA" id="ARBA00023002"/>
    </source>
</evidence>
<dbReference type="EMBL" id="DS499595">
    <property type="protein sequence ID" value="EDP54309.1"/>
    <property type="molecule type" value="Genomic_DNA"/>
</dbReference>
<reference evidence="4 5" key="1">
    <citation type="journal article" date="2008" name="PLoS Genet.">
        <title>Genomic islands in the pathogenic filamentous fungus Aspergillus fumigatus.</title>
        <authorList>
            <person name="Fedorova N.D."/>
            <person name="Khaldi N."/>
            <person name="Joardar V.S."/>
            <person name="Maiti R."/>
            <person name="Amedeo P."/>
            <person name="Anderson M.J."/>
            <person name="Crabtree J."/>
            <person name="Silva J.C."/>
            <person name="Badger J.H."/>
            <person name="Albarraq A."/>
            <person name="Angiuoli S."/>
            <person name="Bussey H."/>
            <person name="Bowyer P."/>
            <person name="Cotty P.J."/>
            <person name="Dyer P.S."/>
            <person name="Egan A."/>
            <person name="Galens K."/>
            <person name="Fraser-Liggett C.M."/>
            <person name="Haas B.J."/>
            <person name="Inman J.M."/>
            <person name="Kent R."/>
            <person name="Lemieux S."/>
            <person name="Malavazi I."/>
            <person name="Orvis J."/>
            <person name="Roemer T."/>
            <person name="Ronning C.M."/>
            <person name="Sundaram J.P."/>
            <person name="Sutton G."/>
            <person name="Turner G."/>
            <person name="Venter J.C."/>
            <person name="White O.R."/>
            <person name="Whitty B.R."/>
            <person name="Youngman P."/>
            <person name="Wolfe K.H."/>
            <person name="Goldman G.H."/>
            <person name="Wortman J.R."/>
            <person name="Jiang B."/>
            <person name="Denning D.W."/>
            <person name="Nierman W.C."/>
        </authorList>
    </citation>
    <scope>NUCLEOTIDE SEQUENCE [LARGE SCALE GENOMIC DNA]</scope>
    <source>
        <strain evidence="5">CBS 144.89 / FGSC A1163 / CEA10</strain>
    </source>
</reference>
<dbReference type="SUPFAM" id="SSF51735">
    <property type="entry name" value="NAD(P)-binding Rossmann-fold domains"/>
    <property type="match status" value="1"/>
</dbReference>
<dbReference type="Gene3D" id="3.40.50.720">
    <property type="entry name" value="NAD(P)-binding Rossmann-like Domain"/>
    <property type="match status" value="1"/>
</dbReference>
<dbReference type="VEuPathDB" id="FungiDB:AFUB_023650"/>
<evidence type="ECO:0000256" key="1">
    <source>
        <dbReference type="ARBA" id="ARBA00006484"/>
    </source>
</evidence>
<proteinExistence type="inferred from homology"/>